<evidence type="ECO:0000256" key="3">
    <source>
        <dbReference type="ARBA" id="ARBA00022801"/>
    </source>
</evidence>
<dbReference type="CDD" id="cd06558">
    <property type="entry name" value="crotonase-like"/>
    <property type="match status" value="1"/>
</dbReference>
<accession>A0A9N8DF10</accession>
<gene>
    <name evidence="5" type="ORF">SEMRO_93_G048380.1</name>
</gene>
<dbReference type="SUPFAM" id="SSF52096">
    <property type="entry name" value="ClpP/crotonase"/>
    <property type="match status" value="1"/>
</dbReference>
<dbReference type="PANTHER" id="PTHR43176">
    <property type="entry name" value="3-HYDROXYISOBUTYRYL-COA HYDROLASE-RELATED"/>
    <property type="match status" value="1"/>
</dbReference>
<evidence type="ECO:0000259" key="4">
    <source>
        <dbReference type="Pfam" id="PF16113"/>
    </source>
</evidence>
<evidence type="ECO:0000313" key="5">
    <source>
        <dbReference type="EMBL" id="CAB9500826.1"/>
    </source>
</evidence>
<evidence type="ECO:0000256" key="1">
    <source>
        <dbReference type="ARBA" id="ARBA00001709"/>
    </source>
</evidence>
<keyword evidence="3 5" id="KW-0378">Hydrolase</keyword>
<feature type="domain" description="Enoyl-CoA hydratase/isomerase" evidence="4">
    <location>
        <begin position="16"/>
        <end position="387"/>
    </location>
</feature>
<proteinExistence type="predicted"/>
<comment type="catalytic activity">
    <reaction evidence="1">
        <text>3-hydroxy-2-methylpropanoyl-CoA + H2O = 3-hydroxy-2-methylpropanoate + CoA + H(+)</text>
        <dbReference type="Rhea" id="RHEA:20888"/>
        <dbReference type="ChEBI" id="CHEBI:11805"/>
        <dbReference type="ChEBI" id="CHEBI:15377"/>
        <dbReference type="ChEBI" id="CHEBI:15378"/>
        <dbReference type="ChEBI" id="CHEBI:57287"/>
        <dbReference type="ChEBI" id="CHEBI:57340"/>
        <dbReference type="EC" id="3.1.2.4"/>
    </reaction>
</comment>
<dbReference type="GO" id="GO:0003860">
    <property type="term" value="F:3-hydroxyisobutyryl-CoA hydrolase activity"/>
    <property type="evidence" value="ECO:0007669"/>
    <property type="project" value="UniProtKB-EC"/>
</dbReference>
<evidence type="ECO:0000313" key="6">
    <source>
        <dbReference type="Proteomes" id="UP001153069"/>
    </source>
</evidence>
<dbReference type="Proteomes" id="UP001153069">
    <property type="component" value="Unassembled WGS sequence"/>
</dbReference>
<dbReference type="Pfam" id="PF16113">
    <property type="entry name" value="ECH_2"/>
    <property type="match status" value="1"/>
</dbReference>
<dbReference type="GO" id="GO:0006574">
    <property type="term" value="P:L-valine catabolic process"/>
    <property type="evidence" value="ECO:0007669"/>
    <property type="project" value="TreeGrafter"/>
</dbReference>
<keyword evidence="6" id="KW-1185">Reference proteome</keyword>
<sequence>MRFTTKLLPSLSGNLGVLQLNNPKALNALAMDMIDCFSDTLDQWYHPNSQVRAILLKPADNEEAKRPIFCAGGNVKAMYESRMEQEGTHGQGVEGLATADFFRKEYNINYRLATSKNIPQISLWNGIVMGGGAGISVHGKYRVATEHSLFAMPETALGLFPDVGSLYWMPRLFKGGLPAYVALTGHRLKPEDLMYTGLATHYVPSEYLEELEKALVDASVVAKTAQETFDPFAAILMKFHEMTPVDPSDSFLAKQRKVIDDVFTIAPKTTTTSVGDDNVKMEDIMAKLETLKSTPNEQFACETLETLKKASPTSLKITLEGLKRGAAASSLGEDLQMEFRLSQACTRRKDTDFMEGVRALLVDKDKNPKWNPSTLEEVTEEMVESYFGPVEQEWKIPAPTDATAAKL</sequence>
<protein>
    <recommendedName>
        <fullName evidence="2">3-hydroxyisobutyryl-CoA hydrolase</fullName>
        <ecNumber evidence="2">3.1.2.4</ecNumber>
    </recommendedName>
</protein>
<dbReference type="NCBIfam" id="NF004127">
    <property type="entry name" value="PRK05617.1"/>
    <property type="match status" value="1"/>
</dbReference>
<dbReference type="AlphaFoldDB" id="A0A9N8DF10"/>
<dbReference type="EC" id="3.1.2.4" evidence="2"/>
<dbReference type="OrthoDB" id="1737613at2759"/>
<dbReference type="Gene3D" id="3.90.226.10">
    <property type="entry name" value="2-enoyl-CoA Hydratase, Chain A, domain 1"/>
    <property type="match status" value="1"/>
</dbReference>
<dbReference type="InterPro" id="IPR045004">
    <property type="entry name" value="ECH_dom"/>
</dbReference>
<comment type="caution">
    <text evidence="5">The sequence shown here is derived from an EMBL/GenBank/DDBJ whole genome shotgun (WGS) entry which is preliminary data.</text>
</comment>
<evidence type="ECO:0000256" key="2">
    <source>
        <dbReference type="ARBA" id="ARBA00011915"/>
    </source>
</evidence>
<dbReference type="EMBL" id="CAICTM010000092">
    <property type="protein sequence ID" value="CAB9500826.1"/>
    <property type="molecule type" value="Genomic_DNA"/>
</dbReference>
<dbReference type="InterPro" id="IPR032259">
    <property type="entry name" value="HIBYL-CoA-H"/>
</dbReference>
<dbReference type="PANTHER" id="PTHR43176:SF3">
    <property type="entry name" value="3-HYDROXYISOBUTYRYL-COA HYDROLASE, MITOCHONDRIAL"/>
    <property type="match status" value="1"/>
</dbReference>
<name>A0A9N8DF10_9STRA</name>
<reference evidence="5" key="1">
    <citation type="submission" date="2020-06" db="EMBL/GenBank/DDBJ databases">
        <authorList>
            <consortium name="Plant Systems Biology data submission"/>
        </authorList>
    </citation>
    <scope>NUCLEOTIDE SEQUENCE</scope>
    <source>
        <strain evidence="5">D6</strain>
    </source>
</reference>
<organism evidence="5 6">
    <name type="scientific">Seminavis robusta</name>
    <dbReference type="NCBI Taxonomy" id="568900"/>
    <lineage>
        <taxon>Eukaryota</taxon>
        <taxon>Sar</taxon>
        <taxon>Stramenopiles</taxon>
        <taxon>Ochrophyta</taxon>
        <taxon>Bacillariophyta</taxon>
        <taxon>Bacillariophyceae</taxon>
        <taxon>Bacillariophycidae</taxon>
        <taxon>Naviculales</taxon>
        <taxon>Naviculaceae</taxon>
        <taxon>Seminavis</taxon>
    </lineage>
</organism>
<dbReference type="InterPro" id="IPR029045">
    <property type="entry name" value="ClpP/crotonase-like_dom_sf"/>
</dbReference>